<feature type="region of interest" description="Disordered" evidence="1">
    <location>
        <begin position="415"/>
        <end position="455"/>
    </location>
</feature>
<organism evidence="2">
    <name type="scientific">uncultured Caudovirales phage</name>
    <dbReference type="NCBI Taxonomy" id="2100421"/>
    <lineage>
        <taxon>Viruses</taxon>
        <taxon>Duplodnaviria</taxon>
        <taxon>Heunggongvirae</taxon>
        <taxon>Uroviricota</taxon>
        <taxon>Caudoviricetes</taxon>
        <taxon>Peduoviridae</taxon>
        <taxon>Maltschvirus</taxon>
        <taxon>Maltschvirus maltsch</taxon>
    </lineage>
</organism>
<name>A0A6J5M8J5_9CAUD</name>
<dbReference type="EMBL" id="LR796422">
    <property type="protein sequence ID" value="CAB4142998.1"/>
    <property type="molecule type" value="Genomic_DNA"/>
</dbReference>
<sequence length="455" mass="49717">MAKKPVETVEIASGEKSLSLVVKRYIPTVRIDAKAVAQLFDLTLVGDKLKFYPVSKSGTVGEAKEIDKGSIKQWAKLPSGWNRGNRPITPAHVEELAAKMADGSYHTWAGNMLVISDDPHFGGKSMCNSQHTSAAFALAFSTGTLHEKYRRGIELILVNDFTDDIVDLLDNAKQRTTADAIARRGLADASDAKIVQSVGRFLTVRYKSGGLPTSAKTKVDLIDCVHAIQNDARFQPIKSVLDCLAAKNSLTNPNTGKALAGSAGVFTKKVNTKKPEKTYRRFGLPYAWWTLAGTILVNGGKCDPAEFAAWCHKIGYADDKSLNVVEMALREGLEIHGKQETSGTHGHWAMCQAILLAWELSHKKKMPTKPISLNRMSPATFAVSLYADMERATQKTAGTAETVGMFWQGVNDQKNTGKNGEIVPDLSPFTFGTDDESDDESESEIDPEMFETDDE</sequence>
<evidence type="ECO:0000256" key="1">
    <source>
        <dbReference type="SAM" id="MobiDB-lite"/>
    </source>
</evidence>
<gene>
    <name evidence="2" type="ORF">UFOVP448_59</name>
</gene>
<feature type="compositionally biased region" description="Acidic residues" evidence="1">
    <location>
        <begin position="433"/>
        <end position="455"/>
    </location>
</feature>
<accession>A0A6J5M8J5</accession>
<reference evidence="2" key="1">
    <citation type="submission" date="2020-04" db="EMBL/GenBank/DDBJ databases">
        <authorList>
            <person name="Chiriac C."/>
            <person name="Salcher M."/>
            <person name="Ghai R."/>
            <person name="Kavagutti S V."/>
        </authorList>
    </citation>
    <scope>NUCLEOTIDE SEQUENCE</scope>
</reference>
<proteinExistence type="predicted"/>
<evidence type="ECO:0000313" key="2">
    <source>
        <dbReference type="EMBL" id="CAB4142998.1"/>
    </source>
</evidence>
<protein>
    <submittedName>
        <fullName evidence="2">Uncharacterized protein</fullName>
    </submittedName>
</protein>